<dbReference type="EMBL" id="LZEY01000005">
    <property type="protein sequence ID" value="OBU12480.1"/>
    <property type="molecule type" value="Genomic_DNA"/>
</dbReference>
<evidence type="ECO:0000313" key="2">
    <source>
        <dbReference type="EMBL" id="OBU12480.1"/>
    </source>
</evidence>
<feature type="chain" id="PRO_5008609993" evidence="1">
    <location>
        <begin position="21"/>
        <end position="164"/>
    </location>
</feature>
<comment type="caution">
    <text evidence="2">The sequence shown here is derived from an EMBL/GenBank/DDBJ whole genome shotgun (WGS) entry which is preliminary data.</text>
</comment>
<dbReference type="OrthoDB" id="6447876at2"/>
<protein>
    <submittedName>
        <fullName evidence="2">Uncharacterized protein</fullName>
    </submittedName>
</protein>
<name>A0A1B8HSS2_9GAMM</name>
<evidence type="ECO:0000313" key="3">
    <source>
        <dbReference type="Proteomes" id="UP000092377"/>
    </source>
</evidence>
<reference evidence="3" key="1">
    <citation type="submission" date="2016-06" db="EMBL/GenBank/DDBJ databases">
        <authorList>
            <person name="Butler K."/>
        </authorList>
    </citation>
    <scope>NUCLEOTIDE SEQUENCE [LARGE SCALE GENOMIC DNA]</scope>
    <source>
        <strain evidence="3">GCSL-Mp20</strain>
    </source>
</reference>
<keyword evidence="1" id="KW-0732">Signal</keyword>
<proteinExistence type="predicted"/>
<evidence type="ECO:0000256" key="1">
    <source>
        <dbReference type="SAM" id="SignalP"/>
    </source>
</evidence>
<dbReference type="RefSeq" id="WP_067399644.1">
    <property type="nucleotide sequence ID" value="NZ_LZEY01000005.1"/>
</dbReference>
<dbReference type="PROSITE" id="PS51257">
    <property type="entry name" value="PROKAR_LIPOPROTEIN"/>
    <property type="match status" value="1"/>
</dbReference>
<keyword evidence="3" id="KW-1185">Reference proteome</keyword>
<gene>
    <name evidence="2" type="ORF">AYY18_15180</name>
</gene>
<sequence length="164" mass="18117">MKNNFILVFLFLFISGCDNAHVSSSHNSSGQPETGGVHQFDGVYICKISTRFNQTAIEQKNKHAFPSVMIKTTITVKAGVMTIHGLTSGDYVSHQMSVSEPYVTESGRVLKSEVELFYKNGNIQEDFTKKYGIASVSEGDPFNKGFMQQLSSFRLSSDPIFAGK</sequence>
<dbReference type="Proteomes" id="UP000092377">
    <property type="component" value="Unassembled WGS sequence"/>
</dbReference>
<dbReference type="AlphaFoldDB" id="A0A1B8HSS2"/>
<feature type="signal peptide" evidence="1">
    <location>
        <begin position="1"/>
        <end position="20"/>
    </location>
</feature>
<organism evidence="2 3">
    <name type="scientific">Morganella psychrotolerans</name>
    <dbReference type="NCBI Taxonomy" id="368603"/>
    <lineage>
        <taxon>Bacteria</taxon>
        <taxon>Pseudomonadati</taxon>
        <taxon>Pseudomonadota</taxon>
        <taxon>Gammaproteobacteria</taxon>
        <taxon>Enterobacterales</taxon>
        <taxon>Morganellaceae</taxon>
        <taxon>Morganella</taxon>
    </lineage>
</organism>
<accession>A0A1B8HSS2</accession>